<feature type="domain" description="DUF4470" evidence="1">
    <location>
        <begin position="70"/>
        <end position="166"/>
    </location>
</feature>
<dbReference type="AlphaFoldDB" id="A0A9Q9AWM0"/>
<reference evidence="2" key="1">
    <citation type="submission" date="2022-06" db="EMBL/GenBank/DDBJ databases">
        <title>Complete genome sequences of two strains of the flax pathogen Septoria linicola.</title>
        <authorList>
            <person name="Lapalu N."/>
            <person name="Simon A."/>
            <person name="Demenou B."/>
            <person name="Paumier D."/>
            <person name="Guillot M.-P."/>
            <person name="Gout L."/>
            <person name="Valade R."/>
        </authorList>
    </citation>
    <scope>NUCLEOTIDE SEQUENCE</scope>
    <source>
        <strain evidence="2">SE15195</strain>
    </source>
</reference>
<protein>
    <recommendedName>
        <fullName evidence="1">DUF4470 domain-containing protein</fullName>
    </recommendedName>
</protein>
<evidence type="ECO:0000259" key="1">
    <source>
        <dbReference type="Pfam" id="PF14737"/>
    </source>
</evidence>
<accession>A0A9Q9AWM0</accession>
<name>A0A9Q9AWM0_9PEZI</name>
<keyword evidence="3" id="KW-1185">Reference proteome</keyword>
<dbReference type="EMBL" id="CP099422">
    <property type="protein sequence ID" value="USW53875.1"/>
    <property type="molecule type" value="Genomic_DNA"/>
</dbReference>
<evidence type="ECO:0000313" key="2">
    <source>
        <dbReference type="EMBL" id="USW53875.1"/>
    </source>
</evidence>
<dbReference type="Pfam" id="PF14737">
    <property type="entry name" value="DUF4470"/>
    <property type="match status" value="1"/>
</dbReference>
<evidence type="ECO:0000313" key="3">
    <source>
        <dbReference type="Proteomes" id="UP001056384"/>
    </source>
</evidence>
<sequence>MAKNSYAPSTMLNTYCSRACQYAHKAEHDQYCRSPLLNSAWEPQWVLQDRIPEFLASGAYQATGDGLKHFWSKAPAYDIVKLANNEGVACDDQLSVLVAISGDLGKVVRTVTSLPSSYEEDLWTTINDPDFEIVARNVLILLIALRVPNHEAAVTCMIHLWYSAYIRKQDADLLRQYVQPLIRDLLHKISPHAPHQNVKKTWIFGSVQLSVGLTKDNWQQLLQLCETPQEVDKETARVARQSVTLAPHRVDYRELRMLSQDPAHRVCEERFRKDGILLPFGHPRAGFDIPNPTFFQCSFWPMTDSTLPIDGYSREEVLAAGSSAVKNDLFGKLYIHLYGLFTKFRQRAKAFRLTFQMFNVAVDDLPVVLAEQHYDRIDASNVSESSYLSVKDTVSLLAPLLWLPPVNKHATLITFHLDAVIDRIRDYPDVEVEKAARSLAMLMVKLKLTGSSLQATCPSASVLVIRAQDYVRDVDKYFDAHKVIEDFRKVERLTSMRIKQQHTVIEEWPTRLKLKYWQPGAQQEFDQAFGGAHKGMERYLEWKKAQ</sequence>
<organism evidence="2 3">
    <name type="scientific">Septoria linicola</name>
    <dbReference type="NCBI Taxonomy" id="215465"/>
    <lineage>
        <taxon>Eukaryota</taxon>
        <taxon>Fungi</taxon>
        <taxon>Dikarya</taxon>
        <taxon>Ascomycota</taxon>
        <taxon>Pezizomycotina</taxon>
        <taxon>Dothideomycetes</taxon>
        <taxon>Dothideomycetidae</taxon>
        <taxon>Mycosphaerellales</taxon>
        <taxon>Mycosphaerellaceae</taxon>
        <taxon>Septoria</taxon>
    </lineage>
</organism>
<gene>
    <name evidence="2" type="ORF">Slin15195_G071940</name>
</gene>
<dbReference type="Proteomes" id="UP001056384">
    <property type="component" value="Chromosome 5"/>
</dbReference>
<dbReference type="InterPro" id="IPR027974">
    <property type="entry name" value="DUF4470"/>
</dbReference>
<proteinExistence type="predicted"/>